<evidence type="ECO:0000313" key="7">
    <source>
        <dbReference type="Proteomes" id="UP000825729"/>
    </source>
</evidence>
<evidence type="ECO:0000313" key="6">
    <source>
        <dbReference type="EMBL" id="KAG9457782.1"/>
    </source>
</evidence>
<dbReference type="GO" id="GO:0016881">
    <property type="term" value="F:acid-amino acid ligase activity"/>
    <property type="evidence" value="ECO:0007669"/>
    <property type="project" value="TreeGrafter"/>
</dbReference>
<evidence type="ECO:0000256" key="2">
    <source>
        <dbReference type="ARBA" id="ARBA00022598"/>
    </source>
</evidence>
<dbReference type="GO" id="GO:0005737">
    <property type="term" value="C:cytoplasm"/>
    <property type="evidence" value="ECO:0007669"/>
    <property type="project" value="TreeGrafter"/>
</dbReference>
<feature type="region of interest" description="Disordered" evidence="3">
    <location>
        <begin position="1"/>
        <end position="84"/>
    </location>
</feature>
<dbReference type="InterPro" id="IPR055378">
    <property type="entry name" value="GH3_C"/>
</dbReference>
<dbReference type="InterPro" id="IPR004993">
    <property type="entry name" value="GH3"/>
</dbReference>
<comment type="similarity">
    <text evidence="1">Belongs to the IAA-amido conjugating enzyme family.</text>
</comment>
<feature type="compositionally biased region" description="Basic residues" evidence="3">
    <location>
        <begin position="1"/>
        <end position="10"/>
    </location>
</feature>
<dbReference type="PANTHER" id="PTHR31901">
    <property type="entry name" value="GH3 DOMAIN-CONTAINING PROTEIN"/>
    <property type="match status" value="1"/>
</dbReference>
<keyword evidence="2" id="KW-0436">Ligase</keyword>
<protein>
    <submittedName>
        <fullName evidence="6">Uncharacterized protein</fullName>
    </submittedName>
</protein>
<dbReference type="AlphaFoldDB" id="A0AAV7FCK8"/>
<dbReference type="Pfam" id="PF23572">
    <property type="entry name" value="GH3_C"/>
    <property type="match status" value="1"/>
</dbReference>
<feature type="compositionally biased region" description="Basic residues" evidence="3">
    <location>
        <begin position="70"/>
        <end position="83"/>
    </location>
</feature>
<gene>
    <name evidence="6" type="ORF">H6P81_002290</name>
</gene>
<dbReference type="InterPro" id="IPR055377">
    <property type="entry name" value="GH3_M"/>
</dbReference>
<sequence length="364" mass="41358">MCRSLARVRLHGSSPSLRFSEAKDVVADKQRDDAPCGRSTPFSGADDNYKEELRRRPQQGSTKSQQKAKSEKKKTKKSVAKAKSKLERMKPKIRIFRSTYCTRLQVGINIRPPTSVESNGYVYVACPSSVYYEFIPIKRSYLTETKAEEGLYEESDPVRLTEVKVGEIYEVVITNYRYILGDIVKVTGFYNSSPELQFLHRKNVLLNICIDKTTERDLQLVMERASKRFSAEEKALKLFLAEEKVEIVDYTSYADSSTEPGHYVIFWELSHLPSKEILQKCCSYLDQTLPDAGYITARKSRGLGALELQIVAKGTFGKVVEHYRNLGSTIVQFKTPRCIAGSNTRVLQILDDNVCARFFSTAYA</sequence>
<feature type="compositionally biased region" description="Basic and acidic residues" evidence="3">
    <location>
        <begin position="20"/>
        <end position="35"/>
    </location>
</feature>
<dbReference type="PANTHER" id="PTHR31901:SF48">
    <property type="entry name" value="INDOLE-3-ACETIC ACID-AMIDO SYNTHETASE GH3.10"/>
    <property type="match status" value="1"/>
</dbReference>
<reference evidence="6 7" key="1">
    <citation type="submission" date="2021-07" db="EMBL/GenBank/DDBJ databases">
        <title>The Aristolochia fimbriata genome: insights into angiosperm evolution, floral development and chemical biosynthesis.</title>
        <authorList>
            <person name="Jiao Y."/>
        </authorList>
    </citation>
    <scope>NUCLEOTIDE SEQUENCE [LARGE SCALE GENOMIC DNA]</scope>
    <source>
        <strain evidence="6">IBCAS-2021</strain>
        <tissue evidence="6">Leaf</tissue>
    </source>
</reference>
<dbReference type="EMBL" id="JAINDJ010000002">
    <property type="protein sequence ID" value="KAG9457782.1"/>
    <property type="molecule type" value="Genomic_DNA"/>
</dbReference>
<comment type="caution">
    <text evidence="6">The sequence shown here is derived from an EMBL/GenBank/DDBJ whole genome shotgun (WGS) entry which is preliminary data.</text>
</comment>
<proteinExistence type="inferred from homology"/>
<feature type="domain" description="GH3 C-terminal" evidence="5">
    <location>
        <begin position="235"/>
        <end position="340"/>
    </location>
</feature>
<organism evidence="6 7">
    <name type="scientific">Aristolochia fimbriata</name>
    <name type="common">White veined hardy Dutchman's pipe vine</name>
    <dbReference type="NCBI Taxonomy" id="158543"/>
    <lineage>
        <taxon>Eukaryota</taxon>
        <taxon>Viridiplantae</taxon>
        <taxon>Streptophyta</taxon>
        <taxon>Embryophyta</taxon>
        <taxon>Tracheophyta</taxon>
        <taxon>Spermatophyta</taxon>
        <taxon>Magnoliopsida</taxon>
        <taxon>Magnoliidae</taxon>
        <taxon>Piperales</taxon>
        <taxon>Aristolochiaceae</taxon>
        <taxon>Aristolochia</taxon>
    </lineage>
</organism>
<evidence type="ECO:0000259" key="4">
    <source>
        <dbReference type="Pfam" id="PF23571"/>
    </source>
</evidence>
<name>A0AAV7FCK8_ARIFI</name>
<evidence type="ECO:0000259" key="5">
    <source>
        <dbReference type="Pfam" id="PF23572"/>
    </source>
</evidence>
<dbReference type="Proteomes" id="UP000825729">
    <property type="component" value="Unassembled WGS sequence"/>
</dbReference>
<evidence type="ECO:0000256" key="1">
    <source>
        <dbReference type="ARBA" id="ARBA00008068"/>
    </source>
</evidence>
<feature type="domain" description="GH3 middle" evidence="4">
    <location>
        <begin position="123"/>
        <end position="201"/>
    </location>
</feature>
<keyword evidence="7" id="KW-1185">Reference proteome</keyword>
<dbReference type="Pfam" id="PF23571">
    <property type="entry name" value="GH3_M"/>
    <property type="match status" value="1"/>
</dbReference>
<accession>A0AAV7FCK8</accession>
<evidence type="ECO:0000256" key="3">
    <source>
        <dbReference type="SAM" id="MobiDB-lite"/>
    </source>
</evidence>